<dbReference type="RefSeq" id="XP_001838379.2">
    <property type="nucleotide sequence ID" value="XM_001838327.2"/>
</dbReference>
<dbReference type="OrthoDB" id="634193at2759"/>
<sequence>MFPIETWTAIVESVLDYGFSSTVSDISLLSRFFRPIAQRVLFRSVTISDNIPRREEPQAMTRWLNNILNSFESNQDIPTYIRYLTIVCSSNSGQWIAHEDFANIITQITPGNLVALHLSSINPSGFPAEWLTPLLWSHHGNYIETLTFDNVTAINLDHVRRHCTNLNALHLYGIDPEFDDTTTLSPPIPLRHLSFSIRTRSRPHFPRLHTSHAREFLTSCVVFNDLRTAVLSTSYAMEIEVLSLVLKESPVLDKLTLQLFTYIDIPRSNFHDLASIHKQVKHLHLFGLISPGSLSPIFPVKPFATALNVLENDFVKEITIEIRWVFDSDFFTVIDATEDWSSIDTLLASRKTDLAVTLHFHSMAALDPLSWHQGVVNRLVHHHHFHDIALTFHPTKFHLDQLFKMQSASIPQLPVETQLPIETQARGQLHVHFLAWLPMPYPALSSMDDYTQLDSNDARRFAYVYRYASRINLGAHFSFLPTTQSLAPVLVSPHPRIVNVYRLFQTPPFYLILNVEDDSPFTIVYLLSEIP</sequence>
<dbReference type="GeneID" id="6014977"/>
<keyword evidence="2" id="KW-1185">Reference proteome</keyword>
<dbReference type="InParanoid" id="A8P2Q0"/>
<reference evidence="1 2" key="1">
    <citation type="journal article" date="2010" name="Proc. Natl. Acad. Sci. U.S.A.">
        <title>Insights into evolution of multicellular fungi from the assembled chromosomes of the mushroom Coprinopsis cinerea (Coprinus cinereus).</title>
        <authorList>
            <person name="Stajich J.E."/>
            <person name="Wilke S.K."/>
            <person name="Ahren D."/>
            <person name="Au C.H."/>
            <person name="Birren B.W."/>
            <person name="Borodovsky M."/>
            <person name="Burns C."/>
            <person name="Canback B."/>
            <person name="Casselton L.A."/>
            <person name="Cheng C.K."/>
            <person name="Deng J."/>
            <person name="Dietrich F.S."/>
            <person name="Fargo D.C."/>
            <person name="Farman M.L."/>
            <person name="Gathman A.C."/>
            <person name="Goldberg J."/>
            <person name="Guigo R."/>
            <person name="Hoegger P.J."/>
            <person name="Hooker J.B."/>
            <person name="Huggins A."/>
            <person name="James T.Y."/>
            <person name="Kamada T."/>
            <person name="Kilaru S."/>
            <person name="Kodira C."/>
            <person name="Kues U."/>
            <person name="Kupfer D."/>
            <person name="Kwan H.S."/>
            <person name="Lomsadze A."/>
            <person name="Li W."/>
            <person name="Lilly W.W."/>
            <person name="Ma L.J."/>
            <person name="Mackey A.J."/>
            <person name="Manning G."/>
            <person name="Martin F."/>
            <person name="Muraguchi H."/>
            <person name="Natvig D.O."/>
            <person name="Palmerini H."/>
            <person name="Ramesh M.A."/>
            <person name="Rehmeyer C.J."/>
            <person name="Roe B.A."/>
            <person name="Shenoy N."/>
            <person name="Stanke M."/>
            <person name="Ter-Hovhannisyan V."/>
            <person name="Tunlid A."/>
            <person name="Velagapudi R."/>
            <person name="Vision T.J."/>
            <person name="Zeng Q."/>
            <person name="Zolan M.E."/>
            <person name="Pukkila P.J."/>
        </authorList>
    </citation>
    <scope>NUCLEOTIDE SEQUENCE [LARGE SCALE GENOMIC DNA]</scope>
    <source>
        <strain evidence="2">Okayama-7 / 130 / ATCC MYA-4618 / FGSC 9003</strain>
    </source>
</reference>
<evidence type="ECO:0008006" key="3">
    <source>
        <dbReference type="Google" id="ProtNLM"/>
    </source>
</evidence>
<dbReference type="VEuPathDB" id="FungiDB:CC1G_12329"/>
<dbReference type="InterPro" id="IPR032675">
    <property type="entry name" value="LRR_dom_sf"/>
</dbReference>
<organism evidence="1 2">
    <name type="scientific">Coprinopsis cinerea (strain Okayama-7 / 130 / ATCC MYA-4618 / FGSC 9003)</name>
    <name type="common">Inky cap fungus</name>
    <name type="synonym">Hormographiella aspergillata</name>
    <dbReference type="NCBI Taxonomy" id="240176"/>
    <lineage>
        <taxon>Eukaryota</taxon>
        <taxon>Fungi</taxon>
        <taxon>Dikarya</taxon>
        <taxon>Basidiomycota</taxon>
        <taxon>Agaricomycotina</taxon>
        <taxon>Agaricomycetes</taxon>
        <taxon>Agaricomycetidae</taxon>
        <taxon>Agaricales</taxon>
        <taxon>Agaricineae</taxon>
        <taxon>Psathyrellaceae</taxon>
        <taxon>Coprinopsis</taxon>
    </lineage>
</organism>
<evidence type="ECO:0000313" key="2">
    <source>
        <dbReference type="Proteomes" id="UP000001861"/>
    </source>
</evidence>
<dbReference type="HOGENOM" id="CLU_512883_0_0_1"/>
<dbReference type="EMBL" id="AACS02000013">
    <property type="protein sequence ID" value="EAU83426.2"/>
    <property type="molecule type" value="Genomic_DNA"/>
</dbReference>
<dbReference type="Gene3D" id="3.80.10.10">
    <property type="entry name" value="Ribonuclease Inhibitor"/>
    <property type="match status" value="1"/>
</dbReference>
<dbReference type="KEGG" id="cci:CC1G_12329"/>
<gene>
    <name evidence="1" type="ORF">CC1G_12329</name>
</gene>
<evidence type="ECO:0000313" key="1">
    <source>
        <dbReference type="EMBL" id="EAU83426.2"/>
    </source>
</evidence>
<dbReference type="Proteomes" id="UP000001861">
    <property type="component" value="Unassembled WGS sequence"/>
</dbReference>
<protein>
    <recommendedName>
        <fullName evidence="3">F-box domain-containing protein</fullName>
    </recommendedName>
</protein>
<accession>A8P2Q0</accession>
<proteinExistence type="predicted"/>
<comment type="caution">
    <text evidence="1">The sequence shown here is derived from an EMBL/GenBank/DDBJ whole genome shotgun (WGS) entry which is preliminary data.</text>
</comment>
<dbReference type="AlphaFoldDB" id="A8P2Q0"/>
<name>A8P2Q0_COPC7</name>